<dbReference type="Gene3D" id="1.50.10.100">
    <property type="entry name" value="Chondroitin AC/alginate lyase"/>
    <property type="match status" value="1"/>
</dbReference>
<evidence type="ECO:0000313" key="1">
    <source>
        <dbReference type="EMBL" id="JAG70723.1"/>
    </source>
</evidence>
<feature type="non-terminal residue" evidence="1">
    <location>
        <position position="1"/>
    </location>
</feature>
<proteinExistence type="predicted"/>
<dbReference type="EMBL" id="GBYB01000956">
    <property type="protein sequence ID" value="JAG70723.1"/>
    <property type="molecule type" value="Transcribed_RNA"/>
</dbReference>
<dbReference type="InterPro" id="IPR008929">
    <property type="entry name" value="Chondroitin_lyas"/>
</dbReference>
<accession>A0A0C9R265</accession>
<gene>
    <name evidence="1" type="primary">nrdF</name>
    <name evidence="1" type="ORF">g.9914</name>
</gene>
<organism evidence="1">
    <name type="scientific">Fopius arisanus</name>
    <dbReference type="NCBI Taxonomy" id="64838"/>
    <lineage>
        <taxon>Eukaryota</taxon>
        <taxon>Metazoa</taxon>
        <taxon>Ecdysozoa</taxon>
        <taxon>Arthropoda</taxon>
        <taxon>Hexapoda</taxon>
        <taxon>Insecta</taxon>
        <taxon>Pterygota</taxon>
        <taxon>Neoptera</taxon>
        <taxon>Endopterygota</taxon>
        <taxon>Hymenoptera</taxon>
        <taxon>Apocrita</taxon>
        <taxon>Ichneumonoidea</taxon>
        <taxon>Braconidae</taxon>
        <taxon>Opiinae</taxon>
        <taxon>Fopius</taxon>
    </lineage>
</organism>
<name>A0A0C9R265_9HYME</name>
<dbReference type="AlphaFoldDB" id="A0A0C9R265"/>
<reference evidence="1" key="1">
    <citation type="submission" date="2015-01" db="EMBL/GenBank/DDBJ databases">
        <title>Transcriptome Assembly of Fopius arisanus.</title>
        <authorList>
            <person name="Geib S."/>
        </authorList>
    </citation>
    <scope>NUCLEOTIDE SEQUENCE</scope>
</reference>
<sequence>KNFHVVIHTCELISAGLAYSWKNQDREDGKRALVVAEDYLQKLEIEIYKRGTFNQSGLLIRNLWKGPEFSLSLTIRRFLTAYLLTSNARNKDCAAKLMLSVIPKLPLMFAGKFHYHTVRLLGSWVLAHNRLGTLNNAPNYSVYQDCLGYLKNISTARHKMGLHRDLSFYKLDKVLAFKNLDKYCDERLQYTYSLTDELSNVNLMSFCQKIIRILFHEHIPRLPMGIMNRTKSLKVEVYQGTTWGLAVLPFSRILRYFTPNINFMVYGVQANVAYFKTNQSLPQAAQYRVQSRQVFLADDDWQAEITYPCVGFIEIDKLKPIEISHNSHYPYLFANFAKSWVFHYRHYGILYQTYCIWKLNSAKITEYLIIDTKKNILTITMEINNGNNDVSRPESVEKTDLRYYPTMNPSEVKLININERAVYRTVYDIIKKDYTVDKIPSEDVFKFPMVFGDENEQLRIHLLKDDLGAVVFDHDKPVIYAPEELIEETETVEITKDMFIDKGITNITNTTTFIFNERLNQYCSSHCPES</sequence>
<protein>
    <submittedName>
        <fullName evidence="1">NrdF protein</fullName>
    </submittedName>
</protein>